<name>A0A518E159_9BACT</name>
<dbReference type="SUPFAM" id="SSF53474">
    <property type="entry name" value="alpha/beta-Hydrolases"/>
    <property type="match status" value="1"/>
</dbReference>
<evidence type="ECO:0000256" key="1">
    <source>
        <dbReference type="ARBA" id="ARBA00001070"/>
    </source>
</evidence>
<dbReference type="Gene3D" id="3.40.50.1820">
    <property type="entry name" value="alpha/beta hydrolase"/>
    <property type="match status" value="1"/>
</dbReference>
<dbReference type="EC" id="3.4.21.26" evidence="3"/>
<dbReference type="InterPro" id="IPR051167">
    <property type="entry name" value="Prolyl_oligopep/macrocyclase"/>
</dbReference>
<protein>
    <recommendedName>
        <fullName evidence="3">prolyl oligopeptidase</fullName>
        <ecNumber evidence="3">3.4.21.26</ecNumber>
    </recommendedName>
</protein>
<feature type="domain" description="Peptidase S9 prolyl oligopeptidase catalytic" evidence="7">
    <location>
        <begin position="501"/>
        <end position="713"/>
    </location>
</feature>
<evidence type="ECO:0000313" key="10">
    <source>
        <dbReference type="Proteomes" id="UP000317648"/>
    </source>
</evidence>
<evidence type="ECO:0000256" key="2">
    <source>
        <dbReference type="ARBA" id="ARBA00005228"/>
    </source>
</evidence>
<comment type="similarity">
    <text evidence="2">Belongs to the peptidase S9A family.</text>
</comment>
<organism evidence="9 10">
    <name type="scientific">Lignipirellula cremea</name>
    <dbReference type="NCBI Taxonomy" id="2528010"/>
    <lineage>
        <taxon>Bacteria</taxon>
        <taxon>Pseudomonadati</taxon>
        <taxon>Planctomycetota</taxon>
        <taxon>Planctomycetia</taxon>
        <taxon>Pirellulales</taxon>
        <taxon>Pirellulaceae</taxon>
        <taxon>Lignipirellula</taxon>
    </lineage>
</organism>
<evidence type="ECO:0000259" key="7">
    <source>
        <dbReference type="Pfam" id="PF00326"/>
    </source>
</evidence>
<dbReference type="SUPFAM" id="SSF50993">
    <property type="entry name" value="Peptidase/esterase 'gauge' domain"/>
    <property type="match status" value="1"/>
</dbReference>
<dbReference type="PANTHER" id="PTHR42881">
    <property type="entry name" value="PROLYL ENDOPEPTIDASE"/>
    <property type="match status" value="1"/>
</dbReference>
<gene>
    <name evidence="9" type="primary">f1pep1</name>
    <name evidence="9" type="ORF">Pla8534_56820</name>
</gene>
<dbReference type="Pfam" id="PF02897">
    <property type="entry name" value="Peptidase_S9_N"/>
    <property type="match status" value="1"/>
</dbReference>
<dbReference type="FunFam" id="2.130.10.120:FF:000001">
    <property type="entry name" value="Prolyl endopeptidase"/>
    <property type="match status" value="1"/>
</dbReference>
<dbReference type="InterPro" id="IPR001375">
    <property type="entry name" value="Peptidase_S9_cat"/>
</dbReference>
<dbReference type="InterPro" id="IPR002470">
    <property type="entry name" value="Peptidase_S9A"/>
</dbReference>
<dbReference type="InterPro" id="IPR029058">
    <property type="entry name" value="AB_hydrolase_fold"/>
</dbReference>
<dbReference type="AlphaFoldDB" id="A0A518E159"/>
<reference evidence="9 10" key="1">
    <citation type="submission" date="2019-02" db="EMBL/GenBank/DDBJ databases">
        <title>Deep-cultivation of Planctomycetes and their phenomic and genomic characterization uncovers novel biology.</title>
        <authorList>
            <person name="Wiegand S."/>
            <person name="Jogler M."/>
            <person name="Boedeker C."/>
            <person name="Pinto D."/>
            <person name="Vollmers J."/>
            <person name="Rivas-Marin E."/>
            <person name="Kohn T."/>
            <person name="Peeters S.H."/>
            <person name="Heuer A."/>
            <person name="Rast P."/>
            <person name="Oberbeckmann S."/>
            <person name="Bunk B."/>
            <person name="Jeske O."/>
            <person name="Meyerdierks A."/>
            <person name="Storesund J.E."/>
            <person name="Kallscheuer N."/>
            <person name="Luecker S."/>
            <person name="Lage O.M."/>
            <person name="Pohl T."/>
            <person name="Merkel B.J."/>
            <person name="Hornburger P."/>
            <person name="Mueller R.-W."/>
            <person name="Bruemmer F."/>
            <person name="Labrenz M."/>
            <person name="Spormann A.M."/>
            <person name="Op den Camp H."/>
            <person name="Overmann J."/>
            <person name="Amann R."/>
            <person name="Jetten M.S.M."/>
            <person name="Mascher T."/>
            <person name="Medema M.H."/>
            <person name="Devos D.P."/>
            <person name="Kaster A.-K."/>
            <person name="Ovreas L."/>
            <person name="Rohde M."/>
            <person name="Galperin M.Y."/>
            <person name="Jogler C."/>
        </authorList>
    </citation>
    <scope>NUCLEOTIDE SEQUENCE [LARGE SCALE GENOMIC DNA]</scope>
    <source>
        <strain evidence="9 10">Pla85_3_4</strain>
    </source>
</reference>
<dbReference type="Proteomes" id="UP000317648">
    <property type="component" value="Chromosome"/>
</dbReference>
<dbReference type="GO" id="GO:0004252">
    <property type="term" value="F:serine-type endopeptidase activity"/>
    <property type="evidence" value="ECO:0007669"/>
    <property type="project" value="UniProtKB-EC"/>
</dbReference>
<dbReference type="PROSITE" id="PS00708">
    <property type="entry name" value="PRO_ENDOPEP_SER"/>
    <property type="match status" value="1"/>
</dbReference>
<evidence type="ECO:0000313" key="9">
    <source>
        <dbReference type="EMBL" id="QDU97825.1"/>
    </source>
</evidence>
<dbReference type="Pfam" id="PF00326">
    <property type="entry name" value="Peptidase_S9"/>
    <property type="match status" value="1"/>
</dbReference>
<keyword evidence="10" id="KW-1185">Reference proteome</keyword>
<evidence type="ECO:0000259" key="8">
    <source>
        <dbReference type="Pfam" id="PF02897"/>
    </source>
</evidence>
<dbReference type="GO" id="GO:0005829">
    <property type="term" value="C:cytosol"/>
    <property type="evidence" value="ECO:0007669"/>
    <property type="project" value="TreeGrafter"/>
</dbReference>
<keyword evidence="5 9" id="KW-0378">Hydrolase</keyword>
<dbReference type="GO" id="GO:0006508">
    <property type="term" value="P:proteolysis"/>
    <property type="evidence" value="ECO:0007669"/>
    <property type="project" value="UniProtKB-KW"/>
</dbReference>
<proteinExistence type="inferred from homology"/>
<dbReference type="Gene3D" id="2.130.10.120">
    <property type="entry name" value="Prolyl oligopeptidase, N-terminal domain"/>
    <property type="match status" value="1"/>
</dbReference>
<dbReference type="InterPro" id="IPR002471">
    <property type="entry name" value="Pept_S9_AS"/>
</dbReference>
<keyword evidence="4" id="KW-0645">Protease</keyword>
<keyword evidence="6" id="KW-0720">Serine protease</keyword>
<dbReference type="InterPro" id="IPR023302">
    <property type="entry name" value="Pept_S9A_N"/>
</dbReference>
<accession>A0A518E159</accession>
<dbReference type="PRINTS" id="PR00862">
    <property type="entry name" value="PROLIGOPTASE"/>
</dbReference>
<dbReference type="FunFam" id="3.40.50.1820:FF:000005">
    <property type="entry name" value="Prolyl endopeptidase"/>
    <property type="match status" value="1"/>
</dbReference>
<dbReference type="EMBL" id="CP036433">
    <property type="protein sequence ID" value="QDU97825.1"/>
    <property type="molecule type" value="Genomic_DNA"/>
</dbReference>
<dbReference type="KEGG" id="lcre:Pla8534_56820"/>
<evidence type="ECO:0000256" key="4">
    <source>
        <dbReference type="ARBA" id="ARBA00022670"/>
    </source>
</evidence>
<dbReference type="GO" id="GO:0070012">
    <property type="term" value="F:oligopeptidase activity"/>
    <property type="evidence" value="ECO:0007669"/>
    <property type="project" value="TreeGrafter"/>
</dbReference>
<comment type="catalytic activity">
    <reaction evidence="1">
        <text>Hydrolysis of Pro-|-Xaa &gt;&gt; Ala-|-Xaa in oligopeptides.</text>
        <dbReference type="EC" id="3.4.21.26"/>
    </reaction>
</comment>
<sequence length="715" mass="79496">MNTPDHSRCWLKVLAVVAMLLSGFPRGSLAEERTFRPMYPETKKCDQVDDYHGESIADPYRWLEEADAEDTKAWVVAQNKVTESYLSQLPQRDKFRERLTELWNFERFGTPRQKGGRYFYTRNDGLQNQSVLCVAESLHAEPRVLLDPNQWSKDGTVDLASWIPSDDGKLLAIGVSHAGSDWTEWKVVDVDTGKERSDLLKWVKFSGVAWTPDNSGLYYSRYAEPAPGEELTGANYNQQLYFHRLGESQSSDTLIYERPDQKEWGFQGGVTEDGRYLLIHVWRGTERKSQIFYQDLQEKGPIVELLTGFDADYDYLGNDGKTFYIQTDHSAPRGRVVAIDLDHPEVDAWKEIIPQTEDTLESADLVGDLFFARYLKNACSVVERFHLDGSSAGQVELPGIGSANGFHGERADKETFYSFTNFTTPSSIYRYDLTTGETTLYRAPKVAFDGSDFETKQVFVTSADGVQVPMFIVHKKGLKLDGSHPTMLYGYGGFNISITPGFSLTAAVWLETGGVYAVANIRGGGEFGQAWHEGGTVENKQHVFDDFIAAAEWLQANKYTSAEHLAIRGGSNGGLLVGACMTQRPELFAACAPAVGVLDMLRFHKFTIGWAWISEYGSADDAAQYKILKAYSPLHCLKPGTRYPATLVTTGDHDDRVVPAHSFKYAAALQAAQAADGPPTLIRIETSAGHGGGKPTSKVIEESADVLAFLWSVVK</sequence>
<evidence type="ECO:0000256" key="6">
    <source>
        <dbReference type="ARBA" id="ARBA00022825"/>
    </source>
</evidence>
<evidence type="ECO:0000256" key="3">
    <source>
        <dbReference type="ARBA" id="ARBA00011897"/>
    </source>
</evidence>
<dbReference type="PANTHER" id="PTHR42881:SF2">
    <property type="entry name" value="PROLYL ENDOPEPTIDASE"/>
    <property type="match status" value="1"/>
</dbReference>
<feature type="domain" description="Peptidase S9A N-terminal" evidence="8">
    <location>
        <begin position="40"/>
        <end position="443"/>
    </location>
</feature>
<evidence type="ECO:0000256" key="5">
    <source>
        <dbReference type="ARBA" id="ARBA00022801"/>
    </source>
</evidence>
<dbReference type="RefSeq" id="WP_197442647.1">
    <property type="nucleotide sequence ID" value="NZ_CP036433.1"/>
</dbReference>